<dbReference type="InterPro" id="IPR029017">
    <property type="entry name" value="Enolase-like_N"/>
</dbReference>
<evidence type="ECO:0000256" key="1">
    <source>
        <dbReference type="ARBA" id="ARBA00008031"/>
    </source>
</evidence>
<evidence type="ECO:0000259" key="3">
    <source>
        <dbReference type="Pfam" id="PF02746"/>
    </source>
</evidence>
<keyword evidence="6" id="KW-1185">Reference proteome</keyword>
<dbReference type="SUPFAM" id="SSF54826">
    <property type="entry name" value="Enolase N-terminal domain-like"/>
    <property type="match status" value="1"/>
</dbReference>
<dbReference type="EC" id="5.5.1.1" evidence="5"/>
<reference evidence="5 6" key="1">
    <citation type="submission" date="2020-07" db="EMBL/GenBank/DDBJ databases">
        <title>Sequencing the genomes of 1000 actinobacteria strains.</title>
        <authorList>
            <person name="Klenk H.-P."/>
        </authorList>
    </citation>
    <scope>NUCLEOTIDE SEQUENCE [LARGE SCALE GENOMIC DNA]</scope>
    <source>
        <strain evidence="5 6">DSM 22083</strain>
    </source>
</reference>
<keyword evidence="5" id="KW-0413">Isomerase</keyword>
<dbReference type="AlphaFoldDB" id="A0A7Y9I5H6"/>
<dbReference type="Pfam" id="PF13378">
    <property type="entry name" value="MR_MLE_C"/>
    <property type="match status" value="1"/>
</dbReference>
<dbReference type="Gene3D" id="3.20.20.120">
    <property type="entry name" value="Enolase-like C-terminal domain"/>
    <property type="match status" value="1"/>
</dbReference>
<dbReference type="InterPro" id="IPR029065">
    <property type="entry name" value="Enolase_C-like"/>
</dbReference>
<gene>
    <name evidence="5" type="ORF">BKA15_002001</name>
</gene>
<dbReference type="InterPro" id="IPR036849">
    <property type="entry name" value="Enolase-like_C_sf"/>
</dbReference>
<dbReference type="Proteomes" id="UP000569914">
    <property type="component" value="Unassembled WGS sequence"/>
</dbReference>
<evidence type="ECO:0000313" key="6">
    <source>
        <dbReference type="Proteomes" id="UP000569914"/>
    </source>
</evidence>
<dbReference type="EMBL" id="JACCBU010000001">
    <property type="protein sequence ID" value="NYE70672.1"/>
    <property type="molecule type" value="Genomic_DNA"/>
</dbReference>
<feature type="domain" description="Enolase C-terminal" evidence="4">
    <location>
        <begin position="153"/>
        <end position="361"/>
    </location>
</feature>
<comment type="caution">
    <text evidence="5">The sequence shown here is derived from an EMBL/GenBank/DDBJ whole genome shotgun (WGS) entry which is preliminary data.</text>
</comment>
<comment type="similarity">
    <text evidence="1">Belongs to the mandelate racemase/muconate lactonizing enzyme family.</text>
</comment>
<dbReference type="SFLD" id="SFLDS00001">
    <property type="entry name" value="Enolase"/>
    <property type="match status" value="1"/>
</dbReference>
<dbReference type="RefSeq" id="WP_179750304.1">
    <property type="nucleotide sequence ID" value="NZ_JACCBU010000001.1"/>
</dbReference>
<evidence type="ECO:0000313" key="5">
    <source>
        <dbReference type="EMBL" id="NYE70672.1"/>
    </source>
</evidence>
<dbReference type="InterPro" id="IPR034593">
    <property type="entry name" value="DgoD-like"/>
</dbReference>
<dbReference type="PANTHER" id="PTHR48080">
    <property type="entry name" value="D-GALACTONATE DEHYDRATASE-RELATED"/>
    <property type="match status" value="1"/>
</dbReference>
<accession>A0A7Y9I5H6</accession>
<protein>
    <submittedName>
        <fullName evidence="5">Muconate cycloisomerase</fullName>
        <ecNumber evidence="5">5.5.1.1</ecNumber>
    </submittedName>
</protein>
<sequence>MTKITGVRLTPVAIARSTGLVCGHVIVELDTTDGITGLGEMSDFQHLPRFHVDVPELECTLTELLAGLPVGVEGANEAERRLAESFPLAGSLYDKTSVIRCGVDLALWDVRGKLAGLSVSDLLGGAVRKSLPVAYPIFRQQSPDDVDTNLDLVADQLDQGFTLFRVYVGRRLDLDEAFLRRLRDRFGDRVAVKSLDFSNLLDARTAARFVERTREVGYPLVEAPTYERDTEGLAFVRSRTLVPVSEHVHDRRWAIELAAARAVDVFNLGLFTLGGITPARSMAAIAEAAGLRALIGTTQELAIGTAAAAQFGVATKIADEPADPVGPLLYTRDVVAAGPEYRDGELHPPAGPGLGVALDPDLLAAARGPLRWTDTAVSDVVDRTGKRS</sequence>
<dbReference type="SUPFAM" id="SSF51604">
    <property type="entry name" value="Enolase C-terminal domain-like"/>
    <property type="match status" value="1"/>
</dbReference>
<dbReference type="InterPro" id="IPR013341">
    <property type="entry name" value="Mandelate_racemase_N_dom"/>
</dbReference>
<dbReference type="PANTHER" id="PTHR48080:SF3">
    <property type="entry name" value="ENOLASE SUPERFAMILY MEMBER DDB_G0284701"/>
    <property type="match status" value="1"/>
</dbReference>
<name>A0A7Y9I5H6_9ACTN</name>
<dbReference type="Gene3D" id="3.30.390.10">
    <property type="entry name" value="Enolase-like, N-terminal domain"/>
    <property type="match status" value="1"/>
</dbReference>
<keyword evidence="2" id="KW-0479">Metal-binding</keyword>
<dbReference type="GO" id="GO:0018849">
    <property type="term" value="F:muconate cycloisomerase activity"/>
    <property type="evidence" value="ECO:0007669"/>
    <property type="project" value="UniProtKB-EC"/>
</dbReference>
<organism evidence="5 6">
    <name type="scientific">Microlunatus parietis</name>
    <dbReference type="NCBI Taxonomy" id="682979"/>
    <lineage>
        <taxon>Bacteria</taxon>
        <taxon>Bacillati</taxon>
        <taxon>Actinomycetota</taxon>
        <taxon>Actinomycetes</taxon>
        <taxon>Propionibacteriales</taxon>
        <taxon>Propionibacteriaceae</taxon>
        <taxon>Microlunatus</taxon>
    </lineage>
</organism>
<evidence type="ECO:0000256" key="2">
    <source>
        <dbReference type="ARBA" id="ARBA00022723"/>
    </source>
</evidence>
<feature type="domain" description="Mandelate racemase/muconate lactonizing enzyme N-terminal" evidence="3">
    <location>
        <begin position="7"/>
        <end position="124"/>
    </location>
</feature>
<evidence type="ECO:0000259" key="4">
    <source>
        <dbReference type="Pfam" id="PF13378"/>
    </source>
</evidence>
<proteinExistence type="inferred from homology"/>
<dbReference type="GO" id="GO:0046872">
    <property type="term" value="F:metal ion binding"/>
    <property type="evidence" value="ECO:0007669"/>
    <property type="project" value="UniProtKB-KW"/>
</dbReference>
<dbReference type="Pfam" id="PF02746">
    <property type="entry name" value="MR_MLE_N"/>
    <property type="match status" value="1"/>
</dbReference>